<evidence type="ECO:0000256" key="6">
    <source>
        <dbReference type="ARBA" id="ARBA00023136"/>
    </source>
</evidence>
<feature type="transmembrane region" description="Helical" evidence="8">
    <location>
        <begin position="252"/>
        <end position="270"/>
    </location>
</feature>
<dbReference type="InterPro" id="IPR029020">
    <property type="entry name" value="Ammonium/urea_transptr"/>
</dbReference>
<evidence type="ECO:0000256" key="5">
    <source>
        <dbReference type="ARBA" id="ARBA00022989"/>
    </source>
</evidence>
<dbReference type="AlphaFoldDB" id="A0A2G8JXT4"/>
<keyword evidence="7" id="KW-0924">Ammonia transport</keyword>
<name>A0A2G8JXT4_STIJA</name>
<comment type="similarity">
    <text evidence="2">Belongs to the ammonia transporter channel (TC 1.A.11.2) family.</text>
</comment>
<dbReference type="Gene3D" id="1.10.3430.10">
    <property type="entry name" value="Ammonium transporter AmtB like domains"/>
    <property type="match status" value="1"/>
</dbReference>
<evidence type="ECO:0000313" key="11">
    <source>
        <dbReference type="Proteomes" id="UP000230750"/>
    </source>
</evidence>
<evidence type="ECO:0000256" key="2">
    <source>
        <dbReference type="ARBA" id="ARBA00005887"/>
    </source>
</evidence>
<feature type="transmembrane region" description="Helical" evidence="8">
    <location>
        <begin position="36"/>
        <end position="56"/>
    </location>
</feature>
<feature type="transmembrane region" description="Helical" evidence="8">
    <location>
        <begin position="224"/>
        <end position="245"/>
    </location>
</feature>
<dbReference type="PANTHER" id="PTHR11730:SF6">
    <property type="entry name" value="AMMONIUM TRANSPORTER"/>
    <property type="match status" value="1"/>
</dbReference>
<reference evidence="10 11" key="1">
    <citation type="journal article" date="2017" name="PLoS Biol.">
        <title>The sea cucumber genome provides insights into morphological evolution and visceral regeneration.</title>
        <authorList>
            <person name="Zhang X."/>
            <person name="Sun L."/>
            <person name="Yuan J."/>
            <person name="Sun Y."/>
            <person name="Gao Y."/>
            <person name="Zhang L."/>
            <person name="Li S."/>
            <person name="Dai H."/>
            <person name="Hamel J.F."/>
            <person name="Liu C."/>
            <person name="Yu Y."/>
            <person name="Liu S."/>
            <person name="Lin W."/>
            <person name="Guo K."/>
            <person name="Jin S."/>
            <person name="Xu P."/>
            <person name="Storey K.B."/>
            <person name="Huan P."/>
            <person name="Zhang T."/>
            <person name="Zhou Y."/>
            <person name="Zhang J."/>
            <person name="Lin C."/>
            <person name="Li X."/>
            <person name="Xing L."/>
            <person name="Huo D."/>
            <person name="Sun M."/>
            <person name="Wang L."/>
            <person name="Mercier A."/>
            <person name="Li F."/>
            <person name="Yang H."/>
            <person name="Xiang J."/>
        </authorList>
    </citation>
    <scope>NUCLEOTIDE SEQUENCE [LARGE SCALE GENOMIC DNA]</scope>
    <source>
        <strain evidence="10">Shaxun</strain>
        <tissue evidence="10">Muscle</tissue>
    </source>
</reference>
<proteinExistence type="inferred from homology"/>
<evidence type="ECO:0000313" key="10">
    <source>
        <dbReference type="EMBL" id="PIK40591.1"/>
    </source>
</evidence>
<dbReference type="STRING" id="307972.A0A2G8JXT4"/>
<keyword evidence="6 8" id="KW-0472">Membrane</keyword>
<feature type="transmembrane region" description="Helical" evidence="8">
    <location>
        <begin position="105"/>
        <end position="128"/>
    </location>
</feature>
<dbReference type="SUPFAM" id="SSF111352">
    <property type="entry name" value="Ammonium transporter"/>
    <property type="match status" value="1"/>
</dbReference>
<dbReference type="GO" id="GO:0005886">
    <property type="term" value="C:plasma membrane"/>
    <property type="evidence" value="ECO:0007669"/>
    <property type="project" value="TreeGrafter"/>
</dbReference>
<keyword evidence="3" id="KW-0813">Transport</keyword>
<feature type="transmembrane region" description="Helical" evidence="8">
    <location>
        <begin position="276"/>
        <end position="298"/>
    </location>
</feature>
<dbReference type="Pfam" id="PF00909">
    <property type="entry name" value="Ammonium_transp"/>
    <property type="match status" value="1"/>
</dbReference>
<gene>
    <name evidence="10" type="ORF">BSL78_22556</name>
</gene>
<evidence type="ECO:0000259" key="9">
    <source>
        <dbReference type="Pfam" id="PF00909"/>
    </source>
</evidence>
<evidence type="ECO:0000256" key="8">
    <source>
        <dbReference type="SAM" id="Phobius"/>
    </source>
</evidence>
<dbReference type="PANTHER" id="PTHR11730">
    <property type="entry name" value="AMMONIUM TRANSPORTER"/>
    <property type="match status" value="1"/>
</dbReference>
<dbReference type="EMBL" id="MRZV01001105">
    <property type="protein sequence ID" value="PIK40591.1"/>
    <property type="molecule type" value="Genomic_DNA"/>
</dbReference>
<sequence>MVGTIGDYQVMQCGFAFLEAGSVRAKNTTNILMKNLLDVFLGAVAYWAFGYAFAFGDQSNSFIGFSNFFFINLPDTSLSFFFFHFVFAATAATIVSGAMAERTSFLGYMIYSVCITGFVYPVVSHWAWSGTGWLGAGPGNPNVGYQDFAGSSVVHMVGGTAALIGASVLGPRTGRFTNGSDFRGHTVPLVALGGFILFFGFFSFNGGSQASISSPGDGVVVANAITNTIICGAAAALVSLVLGKLVYGKMKWSLLVTINGGLTGMVAICAGCNSLYAWGAFATGIIAGAIFIGVSMLVEKAQIDDPLDAVADDFTLPPVSSQDEMTSLLPYLYPLKTRFLHSSLTCVLSRRDSFTLPLPVSSQDEIPSLFHYLCPLKTRFLTLPLPVSSQDRFLHSPLPVSSQDEIPSLFPYLSSQDEIPSLFHYLCPLKTRFLTLPLPVSSQDEIPSLFHYLCPLKTRFLHSSITCVFSRRDSFTLHLIVSS</sequence>
<evidence type="ECO:0000256" key="1">
    <source>
        <dbReference type="ARBA" id="ARBA00004141"/>
    </source>
</evidence>
<feature type="transmembrane region" description="Helical" evidence="8">
    <location>
        <begin position="76"/>
        <end position="98"/>
    </location>
</feature>
<protein>
    <submittedName>
        <fullName evidence="10">Ammonium transporter-like protein</fullName>
    </submittedName>
</protein>
<comment type="subcellular location">
    <subcellularLocation>
        <location evidence="1">Membrane</location>
        <topology evidence="1">Multi-pass membrane protein</topology>
    </subcellularLocation>
</comment>
<evidence type="ECO:0000256" key="3">
    <source>
        <dbReference type="ARBA" id="ARBA00022448"/>
    </source>
</evidence>
<comment type="caution">
    <text evidence="10">The sequence shown here is derived from an EMBL/GenBank/DDBJ whole genome shotgun (WGS) entry which is preliminary data.</text>
</comment>
<dbReference type="OrthoDB" id="534912at2759"/>
<keyword evidence="5 8" id="KW-1133">Transmembrane helix</keyword>
<feature type="transmembrane region" description="Helical" evidence="8">
    <location>
        <begin position="182"/>
        <end position="204"/>
    </location>
</feature>
<dbReference type="GO" id="GO:0008519">
    <property type="term" value="F:ammonium channel activity"/>
    <property type="evidence" value="ECO:0007669"/>
    <property type="project" value="InterPro"/>
</dbReference>
<dbReference type="Proteomes" id="UP000230750">
    <property type="component" value="Unassembled WGS sequence"/>
</dbReference>
<feature type="domain" description="Ammonium transporter AmtB-like" evidence="9">
    <location>
        <begin position="10"/>
        <end position="310"/>
    </location>
</feature>
<dbReference type="GO" id="GO:0097272">
    <property type="term" value="P:ammonium homeostasis"/>
    <property type="evidence" value="ECO:0007669"/>
    <property type="project" value="TreeGrafter"/>
</dbReference>
<keyword evidence="4 8" id="KW-0812">Transmembrane</keyword>
<evidence type="ECO:0000256" key="4">
    <source>
        <dbReference type="ARBA" id="ARBA00022692"/>
    </source>
</evidence>
<evidence type="ECO:0000256" key="7">
    <source>
        <dbReference type="ARBA" id="ARBA00023177"/>
    </source>
</evidence>
<dbReference type="InterPro" id="IPR024041">
    <property type="entry name" value="NH4_transpt_AmtB-like_dom"/>
</dbReference>
<accession>A0A2G8JXT4</accession>
<organism evidence="10 11">
    <name type="scientific">Stichopus japonicus</name>
    <name type="common">Sea cucumber</name>
    <dbReference type="NCBI Taxonomy" id="307972"/>
    <lineage>
        <taxon>Eukaryota</taxon>
        <taxon>Metazoa</taxon>
        <taxon>Echinodermata</taxon>
        <taxon>Eleutherozoa</taxon>
        <taxon>Echinozoa</taxon>
        <taxon>Holothuroidea</taxon>
        <taxon>Aspidochirotacea</taxon>
        <taxon>Aspidochirotida</taxon>
        <taxon>Stichopodidae</taxon>
        <taxon>Apostichopus</taxon>
    </lineage>
</organism>
<feature type="transmembrane region" description="Helical" evidence="8">
    <location>
        <begin position="148"/>
        <end position="170"/>
    </location>
</feature>
<keyword evidence="11" id="KW-1185">Reference proteome</keyword>